<gene>
    <name evidence="2" type="ORF">MED297_10956</name>
</gene>
<keyword evidence="3" id="KW-1185">Reference proteome</keyword>
<proteinExistence type="predicted"/>
<dbReference type="RefSeq" id="WP_008041698.1">
    <property type="nucleotide sequence ID" value="NZ_CH724149.1"/>
</dbReference>
<dbReference type="HOGENOM" id="CLU_979601_0_0_6"/>
<name>A4BAR9_9GAMM</name>
<dbReference type="AlphaFoldDB" id="A4BAR9"/>
<feature type="coiled-coil region" evidence="1">
    <location>
        <begin position="88"/>
        <end position="140"/>
    </location>
</feature>
<dbReference type="STRING" id="314283.MED297_10956"/>
<evidence type="ECO:0000313" key="2">
    <source>
        <dbReference type="EMBL" id="EAR11025.1"/>
    </source>
</evidence>
<dbReference type="EMBL" id="AAOE01000002">
    <property type="protein sequence ID" value="EAR11025.1"/>
    <property type="molecule type" value="Genomic_DNA"/>
</dbReference>
<comment type="caution">
    <text evidence="2">The sequence shown here is derived from an EMBL/GenBank/DDBJ whole genome shotgun (WGS) entry which is preliminary data.</text>
</comment>
<keyword evidence="1" id="KW-0175">Coiled coil</keyword>
<evidence type="ECO:0000313" key="3">
    <source>
        <dbReference type="Proteomes" id="UP000005953"/>
    </source>
</evidence>
<accession>A4BAR9</accession>
<protein>
    <submittedName>
        <fullName evidence="2">Uncharacterized protein</fullName>
    </submittedName>
</protein>
<organism evidence="2 3">
    <name type="scientific">Reinekea blandensis MED297</name>
    <dbReference type="NCBI Taxonomy" id="314283"/>
    <lineage>
        <taxon>Bacteria</taxon>
        <taxon>Pseudomonadati</taxon>
        <taxon>Pseudomonadota</taxon>
        <taxon>Gammaproteobacteria</taxon>
        <taxon>Oceanospirillales</taxon>
        <taxon>Saccharospirillaceae</taxon>
        <taxon>Reinekea</taxon>
    </lineage>
</organism>
<sequence length="284" mass="32941">MIQKLLINSALFIALFVAGFLGSLGIHWSIRPSLETTDRSTVASSVTINPETNENAIEVPTSLSPRVLELEQKLAQVQTEYRIDEGHARALIQELQTYRDERDRLFNDLEARKQKVIDKIEELDDKIQTQLAQRDEQLSQVPDYELENELLGLLSYPHSLNDNPTLYQHMTADVTRHQEFIERRFSLLLQTVDYAFTDQLYERLTPVTEQLTATHNNDTRLLVIHCSDRYCEIQVSLQQIEPYFDYWQQWLTALRDVNDTKLIEHQVSVSEGDQLTGAVIIKRL</sequence>
<reference evidence="2 3" key="1">
    <citation type="submission" date="2006-02" db="EMBL/GenBank/DDBJ databases">
        <authorList>
            <person name="Pinhassi J."/>
            <person name="Pedros-Alio C."/>
            <person name="Ferriera S."/>
            <person name="Johnson J."/>
            <person name="Kravitz S."/>
            <person name="Halpern A."/>
            <person name="Remington K."/>
            <person name="Beeson K."/>
            <person name="Tran B."/>
            <person name="Rogers Y.-H."/>
            <person name="Friedman R."/>
            <person name="Venter J.C."/>
        </authorList>
    </citation>
    <scope>NUCLEOTIDE SEQUENCE [LARGE SCALE GENOMIC DNA]</scope>
    <source>
        <strain evidence="2 3">MED297</strain>
    </source>
</reference>
<dbReference type="Proteomes" id="UP000005953">
    <property type="component" value="Unassembled WGS sequence"/>
</dbReference>
<evidence type="ECO:0000256" key="1">
    <source>
        <dbReference type="SAM" id="Coils"/>
    </source>
</evidence>